<dbReference type="Gene3D" id="3.30.70.330">
    <property type="match status" value="1"/>
</dbReference>
<dbReference type="InterPro" id="IPR012677">
    <property type="entry name" value="Nucleotide-bd_a/b_plait_sf"/>
</dbReference>
<feature type="compositionally biased region" description="Polar residues" evidence="4">
    <location>
        <begin position="24"/>
        <end position="34"/>
    </location>
</feature>
<feature type="compositionally biased region" description="Basic and acidic residues" evidence="4">
    <location>
        <begin position="35"/>
        <end position="52"/>
    </location>
</feature>
<accession>A0AAF0INV4</accession>
<gene>
    <name evidence="6" type="ORF">MBRA1_000787</name>
</gene>
<dbReference type="Pfam" id="PF04912">
    <property type="entry name" value="Dynamitin"/>
    <property type="match status" value="1"/>
</dbReference>
<dbReference type="InterPro" id="IPR028133">
    <property type="entry name" value="Dynamitin"/>
</dbReference>
<comment type="subcellular location">
    <subcellularLocation>
        <location evidence="1">Cytoplasm</location>
    </subcellularLocation>
</comment>
<name>A0AAF0INV4_9BASI</name>
<dbReference type="SMART" id="SM00360">
    <property type="entry name" value="RRM"/>
    <property type="match status" value="1"/>
</dbReference>
<feature type="region of interest" description="Disordered" evidence="4">
    <location>
        <begin position="187"/>
        <end position="213"/>
    </location>
</feature>
<dbReference type="PROSITE" id="PS50102">
    <property type="entry name" value="RRM"/>
    <property type="match status" value="1"/>
</dbReference>
<proteinExistence type="predicted"/>
<feature type="domain" description="RRM" evidence="5">
    <location>
        <begin position="62"/>
        <end position="167"/>
    </location>
</feature>
<feature type="region of interest" description="Disordered" evidence="4">
    <location>
        <begin position="675"/>
        <end position="701"/>
    </location>
</feature>
<dbReference type="InterPro" id="IPR000504">
    <property type="entry name" value="RRM_dom"/>
</dbReference>
<evidence type="ECO:0000256" key="3">
    <source>
        <dbReference type="PROSITE-ProRule" id="PRU00176"/>
    </source>
</evidence>
<dbReference type="Pfam" id="PF00076">
    <property type="entry name" value="RRM_1"/>
    <property type="match status" value="1"/>
</dbReference>
<protein>
    <recommendedName>
        <fullName evidence="5">RRM domain-containing protein</fullName>
    </recommendedName>
</protein>
<evidence type="ECO:0000256" key="4">
    <source>
        <dbReference type="SAM" id="MobiDB-lite"/>
    </source>
</evidence>
<dbReference type="GO" id="GO:0007017">
    <property type="term" value="P:microtubule-based process"/>
    <property type="evidence" value="ECO:0007669"/>
    <property type="project" value="InterPro"/>
</dbReference>
<reference evidence="6" key="1">
    <citation type="submission" date="2023-03" db="EMBL/GenBank/DDBJ databases">
        <title>Mating type loci evolution in Malassezia.</title>
        <authorList>
            <person name="Coelho M.A."/>
        </authorList>
    </citation>
    <scope>NUCLEOTIDE SEQUENCE</scope>
    <source>
        <strain evidence="6">CBS 14135</strain>
    </source>
</reference>
<sequence length="881" mass="96370">MIDELTVPYTTQAKNPIEVPRRTPSPTTRGNSSTPRERSESDRSQRWSDKNARGPRATQPMRDVILLGLDADVDAEKLRALVSALADAVDARLAAPPSDVTVIRDRNTGASKGFGFAKFDTLEDAKRFVNMHAPFINNPETWLGPSPCASGENKLRRKRIKIDYSSSERPQGGLSYYEQHNAPGCKDQLKRRARRQREEQAANEQNSQVDLHNENAGLREASAVITDTLLLTGLGTDANAADVGAALQTLPVYATSNAQPLIDALAQLEQVMIVRERDNNASTQRAMAVFRSKDAARVCLAALRSRTMFPQGVAIGGQAVRTSYADAIVFEEADPYDPTCAPWTYTDKANRTWRHEDESLGFEVWEPTAAAPTPAASSPSTSPRSSVSLPSDALAPVVANGTTYFLPDERRSSTPQVIAPPSHAALRAVDFSDRERRICLLCQRQFKSLELLARHAVESALHQSNLDREDVCRAGVARVQAYRVHDAKENTRHMQRVASTLSKPVVAAPVAEPRRFALQPMGWNAAEVDAFAVGYSPTPYMHESWAHVHDTAPDVYETHPSVDPAKYDASEGSDDEEVEAPPEGLERTSLNAPAARTRFRDTVPSTIQGTSETPLARLLRLQDEAKELEQTLSTDSTRTEHRGTVQLLEQIQRLQIRAAGETSPLDPNEVTNMIQTLGHGDSTTSSNAPESTKMPSTPTPSLSTLALRLSQLEQLIGTPDDAESVVPLVSTLARLESQIQLLTQPRHLDTIVHRAKMASAELDRVAENRKRIANHEEVSSETLAQLESLSALQSRIQPLVPLAPALLARLQALAPLHASAASIAAQVSDVEQAQHTQRTRMAELREMLELAEASLAQNVQVTQSNLASLQARLAAIESRLS</sequence>
<feature type="compositionally biased region" description="Acidic residues" evidence="4">
    <location>
        <begin position="571"/>
        <end position="580"/>
    </location>
</feature>
<dbReference type="AlphaFoldDB" id="A0AAF0INV4"/>
<feature type="region of interest" description="Disordered" evidence="4">
    <location>
        <begin position="370"/>
        <end position="389"/>
    </location>
</feature>
<dbReference type="GO" id="GO:0005737">
    <property type="term" value="C:cytoplasm"/>
    <property type="evidence" value="ECO:0007669"/>
    <property type="project" value="UniProtKB-SubCell"/>
</dbReference>
<dbReference type="GO" id="GO:0005869">
    <property type="term" value="C:dynactin complex"/>
    <property type="evidence" value="ECO:0007669"/>
    <property type="project" value="InterPro"/>
</dbReference>
<keyword evidence="2" id="KW-0963">Cytoplasm</keyword>
<dbReference type="InterPro" id="IPR035979">
    <property type="entry name" value="RBD_domain_sf"/>
</dbReference>
<dbReference type="Proteomes" id="UP001216638">
    <property type="component" value="Chromosome 1"/>
</dbReference>
<organism evidence="6 7">
    <name type="scientific">Malassezia brasiliensis</name>
    <dbReference type="NCBI Taxonomy" id="1821822"/>
    <lineage>
        <taxon>Eukaryota</taxon>
        <taxon>Fungi</taxon>
        <taxon>Dikarya</taxon>
        <taxon>Basidiomycota</taxon>
        <taxon>Ustilaginomycotina</taxon>
        <taxon>Malasseziomycetes</taxon>
        <taxon>Malasseziales</taxon>
        <taxon>Malasseziaceae</taxon>
        <taxon>Malassezia</taxon>
    </lineage>
</organism>
<evidence type="ECO:0000256" key="2">
    <source>
        <dbReference type="ARBA" id="ARBA00022490"/>
    </source>
</evidence>
<evidence type="ECO:0000313" key="6">
    <source>
        <dbReference type="EMBL" id="WFC94155.1"/>
    </source>
</evidence>
<keyword evidence="7" id="KW-1185">Reference proteome</keyword>
<evidence type="ECO:0000313" key="7">
    <source>
        <dbReference type="Proteomes" id="UP001216638"/>
    </source>
</evidence>
<dbReference type="GO" id="GO:0003723">
    <property type="term" value="F:RNA binding"/>
    <property type="evidence" value="ECO:0007669"/>
    <property type="project" value="UniProtKB-UniRule"/>
</dbReference>
<keyword evidence="3" id="KW-0694">RNA-binding</keyword>
<dbReference type="EMBL" id="CP119951">
    <property type="protein sequence ID" value="WFC94155.1"/>
    <property type="molecule type" value="Genomic_DNA"/>
</dbReference>
<evidence type="ECO:0000256" key="1">
    <source>
        <dbReference type="ARBA" id="ARBA00004496"/>
    </source>
</evidence>
<dbReference type="PANTHER" id="PTHR15346">
    <property type="entry name" value="DYNACTIN SUBUNIT"/>
    <property type="match status" value="1"/>
</dbReference>
<dbReference type="SUPFAM" id="SSF54928">
    <property type="entry name" value="RNA-binding domain, RBD"/>
    <property type="match status" value="1"/>
</dbReference>
<feature type="compositionally biased region" description="Polar residues" evidence="4">
    <location>
        <begin position="603"/>
        <end position="613"/>
    </location>
</feature>
<feature type="region of interest" description="Disordered" evidence="4">
    <location>
        <begin position="555"/>
        <end position="615"/>
    </location>
</feature>
<evidence type="ECO:0000259" key="5">
    <source>
        <dbReference type="PROSITE" id="PS50102"/>
    </source>
</evidence>
<feature type="region of interest" description="Disordered" evidence="4">
    <location>
        <begin position="1"/>
        <end position="59"/>
    </location>
</feature>